<dbReference type="Proteomes" id="UP001497623">
    <property type="component" value="Unassembled WGS sequence"/>
</dbReference>
<name>A0AAV2R6W8_MEGNR</name>
<dbReference type="EMBL" id="CAXKWB010017357">
    <property type="protein sequence ID" value="CAL4118661.1"/>
    <property type="molecule type" value="Genomic_DNA"/>
</dbReference>
<proteinExistence type="predicted"/>
<sequence>RMILVASNADPRQGMTKRNSSHRQSLVLLSRRHSLIKCDAIEAFKQLTNSTSDMCLSSNNRAVCDSIMKNTQNDISNDEEAIMTDFQAMPKKLSLDSLRKPLIKSLSRTLSRSVLIKPDSVTNLEEKACKLEPTVEGRIRIATKELVTSLRSRKVSRTAINEEDESDKSQ</sequence>
<gene>
    <name evidence="2" type="ORF">MNOR_LOCUS21501</name>
</gene>
<accession>A0AAV2R6W8</accession>
<comment type="caution">
    <text evidence="2">The sequence shown here is derived from an EMBL/GenBank/DDBJ whole genome shotgun (WGS) entry which is preliminary data.</text>
</comment>
<protein>
    <submittedName>
        <fullName evidence="2">Uncharacterized protein</fullName>
    </submittedName>
</protein>
<feature type="non-terminal residue" evidence="2">
    <location>
        <position position="1"/>
    </location>
</feature>
<keyword evidence="3" id="KW-1185">Reference proteome</keyword>
<organism evidence="2 3">
    <name type="scientific">Meganyctiphanes norvegica</name>
    <name type="common">Northern krill</name>
    <name type="synonym">Thysanopoda norvegica</name>
    <dbReference type="NCBI Taxonomy" id="48144"/>
    <lineage>
        <taxon>Eukaryota</taxon>
        <taxon>Metazoa</taxon>
        <taxon>Ecdysozoa</taxon>
        <taxon>Arthropoda</taxon>
        <taxon>Crustacea</taxon>
        <taxon>Multicrustacea</taxon>
        <taxon>Malacostraca</taxon>
        <taxon>Eumalacostraca</taxon>
        <taxon>Eucarida</taxon>
        <taxon>Euphausiacea</taxon>
        <taxon>Euphausiidae</taxon>
        <taxon>Meganyctiphanes</taxon>
    </lineage>
</organism>
<feature type="region of interest" description="Disordered" evidence="1">
    <location>
        <begin position="1"/>
        <end position="22"/>
    </location>
</feature>
<reference evidence="2 3" key="1">
    <citation type="submission" date="2024-05" db="EMBL/GenBank/DDBJ databases">
        <authorList>
            <person name="Wallberg A."/>
        </authorList>
    </citation>
    <scope>NUCLEOTIDE SEQUENCE [LARGE SCALE GENOMIC DNA]</scope>
</reference>
<evidence type="ECO:0000256" key="1">
    <source>
        <dbReference type="SAM" id="MobiDB-lite"/>
    </source>
</evidence>
<evidence type="ECO:0000313" key="2">
    <source>
        <dbReference type="EMBL" id="CAL4118661.1"/>
    </source>
</evidence>
<dbReference type="AlphaFoldDB" id="A0AAV2R6W8"/>
<evidence type="ECO:0000313" key="3">
    <source>
        <dbReference type="Proteomes" id="UP001497623"/>
    </source>
</evidence>